<gene>
    <name evidence="1" type="ORF">MM415B03173_0008</name>
</gene>
<organism evidence="1">
    <name type="scientific">viral metagenome</name>
    <dbReference type="NCBI Taxonomy" id="1070528"/>
    <lineage>
        <taxon>unclassified sequences</taxon>
        <taxon>metagenomes</taxon>
        <taxon>organismal metagenomes</taxon>
    </lineage>
</organism>
<name>A0A6M3KZB4_9ZZZZ</name>
<protein>
    <submittedName>
        <fullName evidence="1">Uncharacterized protein</fullName>
    </submittedName>
</protein>
<dbReference type="AlphaFoldDB" id="A0A6M3KZB4"/>
<reference evidence="1" key="1">
    <citation type="submission" date="2020-03" db="EMBL/GenBank/DDBJ databases">
        <title>The deep terrestrial virosphere.</title>
        <authorList>
            <person name="Holmfeldt K."/>
            <person name="Nilsson E."/>
            <person name="Simone D."/>
            <person name="Lopez-Fernandez M."/>
            <person name="Wu X."/>
            <person name="de Brujin I."/>
            <person name="Lundin D."/>
            <person name="Andersson A."/>
            <person name="Bertilsson S."/>
            <person name="Dopson M."/>
        </authorList>
    </citation>
    <scope>NUCLEOTIDE SEQUENCE</scope>
    <source>
        <strain evidence="1">MM415B03173</strain>
    </source>
</reference>
<proteinExistence type="predicted"/>
<accession>A0A6M3KZB4</accession>
<dbReference type="EMBL" id="MT142640">
    <property type="protein sequence ID" value="QJA86525.1"/>
    <property type="molecule type" value="Genomic_DNA"/>
</dbReference>
<sequence length="107" mass="13125">MDRMWDCDDCEKERLQEARFCHHDAPFPIFEIDDRKFFRCPVKELDDETFESINVYNYFLQGHLPESGGMLDQDFYWVQVFGIVDNIQKQIQENKERRKRWLTQNLK</sequence>
<evidence type="ECO:0000313" key="1">
    <source>
        <dbReference type="EMBL" id="QJA86525.1"/>
    </source>
</evidence>